<keyword evidence="7 8" id="KW-0472">Membrane</keyword>
<keyword evidence="10" id="KW-1185">Reference proteome</keyword>
<keyword evidence="6 8" id="KW-1133">Transmembrane helix</keyword>
<dbReference type="GeneID" id="25569281"/>
<evidence type="ECO:0000256" key="4">
    <source>
        <dbReference type="ARBA" id="ARBA00022519"/>
    </source>
</evidence>
<accession>A0A0L0DU79</accession>
<feature type="transmembrane region" description="Helical" evidence="8">
    <location>
        <begin position="205"/>
        <end position="224"/>
    </location>
</feature>
<evidence type="ECO:0000256" key="7">
    <source>
        <dbReference type="ARBA" id="ARBA00023136"/>
    </source>
</evidence>
<evidence type="ECO:0000256" key="2">
    <source>
        <dbReference type="ARBA" id="ARBA00022448"/>
    </source>
</evidence>
<feature type="transmembrane region" description="Helical" evidence="8">
    <location>
        <begin position="6"/>
        <end position="28"/>
    </location>
</feature>
<gene>
    <name evidence="9" type="ORF">AMSG_11265</name>
</gene>
<dbReference type="InterPro" id="IPR046513">
    <property type="entry name" value="DUF6691"/>
</dbReference>
<keyword evidence="4" id="KW-0997">Cell inner membrane</keyword>
<name>A0A0L0DU79_THETB</name>
<comment type="subcellular location">
    <subcellularLocation>
        <location evidence="1">Cell inner membrane</location>
        <topology evidence="1">Multi-pass membrane protein</topology>
    </subcellularLocation>
</comment>
<evidence type="ECO:0000256" key="6">
    <source>
        <dbReference type="ARBA" id="ARBA00022989"/>
    </source>
</evidence>
<organism evidence="9 10">
    <name type="scientific">Thecamonas trahens ATCC 50062</name>
    <dbReference type="NCBI Taxonomy" id="461836"/>
    <lineage>
        <taxon>Eukaryota</taxon>
        <taxon>Apusozoa</taxon>
        <taxon>Apusomonadida</taxon>
        <taxon>Apusomonadidae</taxon>
        <taxon>Thecamonas</taxon>
    </lineage>
</organism>
<dbReference type="EMBL" id="GL349506">
    <property type="protein sequence ID" value="KNC55825.1"/>
    <property type="molecule type" value="Genomic_DNA"/>
</dbReference>
<evidence type="ECO:0000256" key="5">
    <source>
        <dbReference type="ARBA" id="ARBA00022692"/>
    </source>
</evidence>
<evidence type="ECO:0000256" key="3">
    <source>
        <dbReference type="ARBA" id="ARBA00022475"/>
    </source>
</evidence>
<reference evidence="9 10" key="1">
    <citation type="submission" date="2010-05" db="EMBL/GenBank/DDBJ databases">
        <title>The Genome Sequence of Thecamonas trahens ATCC 50062.</title>
        <authorList>
            <consortium name="The Broad Institute Genome Sequencing Platform"/>
            <person name="Russ C."/>
            <person name="Cuomo C."/>
            <person name="Shea T."/>
            <person name="Young S.K."/>
            <person name="Zeng Q."/>
            <person name="Koehrsen M."/>
            <person name="Haas B."/>
            <person name="Borodovsky M."/>
            <person name="Guigo R."/>
            <person name="Alvarado L."/>
            <person name="Berlin A."/>
            <person name="Bochicchio J."/>
            <person name="Borenstein D."/>
            <person name="Chapman S."/>
            <person name="Chen Z."/>
            <person name="Freedman E."/>
            <person name="Gellesch M."/>
            <person name="Goldberg J."/>
            <person name="Griggs A."/>
            <person name="Gujja S."/>
            <person name="Heilman E."/>
            <person name="Heiman D."/>
            <person name="Hepburn T."/>
            <person name="Howarth C."/>
            <person name="Jen D."/>
            <person name="Larson L."/>
            <person name="Mehta T."/>
            <person name="Park D."/>
            <person name="Pearson M."/>
            <person name="Roberts A."/>
            <person name="Saif S."/>
            <person name="Shenoy N."/>
            <person name="Sisk P."/>
            <person name="Stolte C."/>
            <person name="Sykes S."/>
            <person name="Thomson T."/>
            <person name="Walk T."/>
            <person name="White J."/>
            <person name="Yandava C."/>
            <person name="Burger G."/>
            <person name="Gray M.W."/>
            <person name="Holland P.W.H."/>
            <person name="King N."/>
            <person name="Lang F.B.F."/>
            <person name="Roger A.J."/>
            <person name="Ruiz-Trillo I."/>
            <person name="Lander E."/>
            <person name="Nusbaum C."/>
        </authorList>
    </citation>
    <scope>NUCLEOTIDE SEQUENCE [LARGE SCALE GENOMIC DNA]</scope>
    <source>
        <strain evidence="9 10">ATCC 50062</strain>
    </source>
</reference>
<dbReference type="OrthoDB" id="10254418at2759"/>
<feature type="transmembrane region" description="Helical" evidence="8">
    <location>
        <begin position="57"/>
        <end position="78"/>
    </location>
</feature>
<dbReference type="OMA" id="CSIHYIT"/>
<dbReference type="Pfam" id="PF20398">
    <property type="entry name" value="DUF6691"/>
    <property type="match status" value="1"/>
</dbReference>
<evidence type="ECO:0000313" key="10">
    <source>
        <dbReference type="Proteomes" id="UP000054408"/>
    </source>
</evidence>
<feature type="transmembrane region" description="Helical" evidence="8">
    <location>
        <begin position="90"/>
        <end position="113"/>
    </location>
</feature>
<keyword evidence="3" id="KW-1003">Cell membrane</keyword>
<evidence type="ECO:0000313" key="9">
    <source>
        <dbReference type="EMBL" id="KNC55825.1"/>
    </source>
</evidence>
<dbReference type="Proteomes" id="UP000054408">
    <property type="component" value="Unassembled WGS sequence"/>
</dbReference>
<dbReference type="InterPro" id="IPR007272">
    <property type="entry name" value="Sulf_transp_TsuA/YedE"/>
</dbReference>
<sequence>MLLSPLFTPLASLAGGLAIGASSSLLLATQGKILGVSGIAYMSASPDTHVSNRTWRLAFLSGMVAAGSGLAVLAPAVFGPALVPGALPVAPLAASGVLTANAAYAAAGFLVGLGTKIGSGCTSGHGVCGLPRWSARSLVAVLSFMSSAAATLAITAGLGWTSPVAVPAAGSAVASTSPLAPAVAAVLAAAALAWPADATPLANKLMAGAWGMLFASGLGLAGMLNPLKVLGFLSPSAVAGGWDPSLALVMGGAVAFNLVAFPILTARGSTVTSPALPLDLPTSSDLNPRLIGGSVLFGLGWAIAGFCPGPAIASLATAHLSPHLLTWLAAFAAGQTTYHLAFR</sequence>
<feature type="transmembrane region" description="Helical" evidence="8">
    <location>
        <begin position="244"/>
        <end position="265"/>
    </location>
</feature>
<feature type="transmembrane region" description="Helical" evidence="8">
    <location>
        <begin position="138"/>
        <end position="160"/>
    </location>
</feature>
<dbReference type="eggNOG" id="ENOG502S27S">
    <property type="taxonomic scope" value="Eukaryota"/>
</dbReference>
<keyword evidence="5 8" id="KW-0812">Transmembrane</keyword>
<dbReference type="RefSeq" id="XP_013752802.1">
    <property type="nucleotide sequence ID" value="XM_013897348.1"/>
</dbReference>
<proteinExistence type="predicted"/>
<dbReference type="GO" id="GO:0005886">
    <property type="term" value="C:plasma membrane"/>
    <property type="evidence" value="ECO:0007669"/>
    <property type="project" value="UniProtKB-SubCell"/>
</dbReference>
<feature type="transmembrane region" description="Helical" evidence="8">
    <location>
        <begin position="286"/>
        <end position="304"/>
    </location>
</feature>
<keyword evidence="2" id="KW-0813">Transport</keyword>
<dbReference type="AlphaFoldDB" id="A0A0L0DU79"/>
<protein>
    <submittedName>
        <fullName evidence="9">Integral membrane protein</fullName>
    </submittedName>
</protein>
<feature type="transmembrane region" description="Helical" evidence="8">
    <location>
        <begin position="324"/>
        <end position="342"/>
    </location>
</feature>
<evidence type="ECO:0000256" key="1">
    <source>
        <dbReference type="ARBA" id="ARBA00004429"/>
    </source>
</evidence>
<feature type="transmembrane region" description="Helical" evidence="8">
    <location>
        <begin position="172"/>
        <end position="193"/>
    </location>
</feature>
<dbReference type="PANTHER" id="PTHR30574:SF1">
    <property type="entry name" value="SULPHUR TRANSPORT DOMAIN-CONTAINING PROTEIN"/>
    <property type="match status" value="1"/>
</dbReference>
<dbReference type="PANTHER" id="PTHR30574">
    <property type="entry name" value="INNER MEMBRANE PROTEIN YEDE"/>
    <property type="match status" value="1"/>
</dbReference>
<evidence type="ECO:0000256" key="8">
    <source>
        <dbReference type="SAM" id="Phobius"/>
    </source>
</evidence>